<feature type="compositionally biased region" description="Basic and acidic residues" evidence="1">
    <location>
        <begin position="1"/>
        <end position="10"/>
    </location>
</feature>
<dbReference type="PANTHER" id="PTHR39339:SF1">
    <property type="entry name" value="CHAD DOMAIN-CONTAINING PROTEIN"/>
    <property type="match status" value="1"/>
</dbReference>
<evidence type="ECO:0000256" key="1">
    <source>
        <dbReference type="SAM" id="MobiDB-lite"/>
    </source>
</evidence>
<dbReference type="InterPro" id="IPR038186">
    <property type="entry name" value="CHAD_dom_sf"/>
</dbReference>
<dbReference type="InterPro" id="IPR007899">
    <property type="entry name" value="CHAD_dom"/>
</dbReference>
<evidence type="ECO:0000313" key="3">
    <source>
        <dbReference type="EMBL" id="UNK47383.1"/>
    </source>
</evidence>
<proteinExistence type="predicted"/>
<name>A0ABY3WAL5_9MICC</name>
<dbReference type="SMART" id="SM00880">
    <property type="entry name" value="CHAD"/>
    <property type="match status" value="1"/>
</dbReference>
<dbReference type="Proteomes" id="UP000829069">
    <property type="component" value="Chromosome"/>
</dbReference>
<reference evidence="3 4" key="1">
    <citation type="submission" date="2022-03" db="EMBL/GenBank/DDBJ databases">
        <title>Isotopic signatures of nitrous oxide derived from detoxification processes.</title>
        <authorList>
            <person name="Behrendt U."/>
            <person name="Buchen C."/>
            <person name="Well R."/>
            <person name="Ulrich A."/>
            <person name="Rohe L."/>
            <person name="Kolb S."/>
            <person name="Schloter M."/>
            <person name="Horn M.A."/>
            <person name="Augustin J."/>
        </authorList>
    </citation>
    <scope>NUCLEOTIDE SEQUENCE [LARGE SCALE GENOMIC DNA]</scope>
    <source>
        <strain evidence="3 4">S4-C24</strain>
    </source>
</reference>
<gene>
    <name evidence="3" type="ORF">MNQ99_08660</name>
</gene>
<organism evidence="3 4">
    <name type="scientific">Arthrobacter sulfonylureivorans</name>
    <dbReference type="NCBI Taxonomy" id="2486855"/>
    <lineage>
        <taxon>Bacteria</taxon>
        <taxon>Bacillati</taxon>
        <taxon>Actinomycetota</taxon>
        <taxon>Actinomycetes</taxon>
        <taxon>Micrococcales</taxon>
        <taxon>Micrococcaceae</taxon>
        <taxon>Arthrobacter</taxon>
    </lineage>
</organism>
<protein>
    <submittedName>
        <fullName evidence="3">CHAD domain-containing protein</fullName>
    </submittedName>
</protein>
<dbReference type="PROSITE" id="PS51708">
    <property type="entry name" value="CHAD"/>
    <property type="match status" value="1"/>
</dbReference>
<dbReference type="PANTHER" id="PTHR39339">
    <property type="entry name" value="SLR1444 PROTEIN"/>
    <property type="match status" value="1"/>
</dbReference>
<evidence type="ECO:0000259" key="2">
    <source>
        <dbReference type="PROSITE" id="PS51708"/>
    </source>
</evidence>
<feature type="region of interest" description="Disordered" evidence="1">
    <location>
        <begin position="1"/>
        <end position="43"/>
    </location>
</feature>
<dbReference type="RefSeq" id="WP_241915142.1">
    <property type="nucleotide sequence ID" value="NZ_CP093326.1"/>
</dbReference>
<accession>A0ABY3WAL5</accession>
<sequence>MSTKGGDRGGAEAAPAGHEQGAPAGHQEDALTPQPRAEPGLKGPAADMLLHAVHGHFLQLKELAGPARRNAPDAVHQMRTATRRMRSVLKAFRKLLDPPPNRLQAELKWLAGELAAARDAEVQAERLGRLLAVAIEDQTDGRAPGHGQDNGAGADEQDNAPGTKEAPGNVRPDLARQVDRQLDRQLERTVLPGAPGTAPAVRRLNAELAERLDAGHRQVVLALNGRRYRRLMTDIEDWLDHPQLAPLASEPARQVVPRLVGRQFKHLRAAANSALAAPEGTELAEEALHAARKRAKRLRYAAEAAAVLSPVDVAALGQAAHEIQSVLGEHQDAVVARQLLRRVAAKAAYEGEDTFLYGRLDALEQAAAQEAVSQFQTLWRRFPTAKPKSWGKPWKPA</sequence>
<feature type="region of interest" description="Disordered" evidence="1">
    <location>
        <begin position="138"/>
        <end position="173"/>
    </location>
</feature>
<dbReference type="Gene3D" id="1.40.20.10">
    <property type="entry name" value="CHAD domain"/>
    <property type="match status" value="2"/>
</dbReference>
<evidence type="ECO:0000313" key="4">
    <source>
        <dbReference type="Proteomes" id="UP000829069"/>
    </source>
</evidence>
<keyword evidence="4" id="KW-1185">Reference proteome</keyword>
<feature type="domain" description="CHAD" evidence="2">
    <location>
        <begin position="39"/>
        <end position="384"/>
    </location>
</feature>
<dbReference type="EMBL" id="CP093326">
    <property type="protein sequence ID" value="UNK47383.1"/>
    <property type="molecule type" value="Genomic_DNA"/>
</dbReference>
<dbReference type="Pfam" id="PF05235">
    <property type="entry name" value="CHAD"/>
    <property type="match status" value="1"/>
</dbReference>